<keyword evidence="6" id="KW-1185">Reference proteome</keyword>
<feature type="region of interest" description="Disordered" evidence="3">
    <location>
        <begin position="1"/>
        <end position="83"/>
    </location>
</feature>
<dbReference type="InterPro" id="IPR039662">
    <property type="entry name" value="Cohesin_Scc3/SA"/>
</dbReference>
<dbReference type="Pfam" id="PF08514">
    <property type="entry name" value="STAG"/>
    <property type="match status" value="1"/>
</dbReference>
<dbReference type="EMBL" id="JAQQBR010001831">
    <property type="protein sequence ID" value="KAK0167964.1"/>
    <property type="molecule type" value="Genomic_DNA"/>
</dbReference>
<feature type="compositionally biased region" description="Basic and acidic residues" evidence="3">
    <location>
        <begin position="1244"/>
        <end position="1256"/>
    </location>
</feature>
<feature type="coiled-coil region" evidence="2">
    <location>
        <begin position="319"/>
        <end position="362"/>
    </location>
</feature>
<evidence type="ECO:0000313" key="5">
    <source>
        <dbReference type="EMBL" id="KAK0167964.1"/>
    </source>
</evidence>
<dbReference type="PANTHER" id="PTHR11199:SF0">
    <property type="entry name" value="LD34181P-RELATED"/>
    <property type="match status" value="1"/>
</dbReference>
<feature type="compositionally biased region" description="Low complexity" evidence="3">
    <location>
        <begin position="1208"/>
        <end position="1218"/>
    </location>
</feature>
<dbReference type="SUPFAM" id="SSF48371">
    <property type="entry name" value="ARM repeat"/>
    <property type="match status" value="1"/>
</dbReference>
<dbReference type="GO" id="GO:0007062">
    <property type="term" value="P:sister chromatid cohesion"/>
    <property type="evidence" value="ECO:0007669"/>
    <property type="project" value="UniProtKB-ARBA"/>
</dbReference>
<dbReference type="InterPro" id="IPR013721">
    <property type="entry name" value="STAG"/>
</dbReference>
<dbReference type="Pfam" id="PF21581">
    <property type="entry name" value="SCD"/>
    <property type="match status" value="1"/>
</dbReference>
<dbReference type="GO" id="GO:0003682">
    <property type="term" value="F:chromatin binding"/>
    <property type="evidence" value="ECO:0007669"/>
    <property type="project" value="TreeGrafter"/>
</dbReference>
<name>A0AA39KNI4_MICHY</name>
<feature type="region of interest" description="Disordered" evidence="3">
    <location>
        <begin position="1138"/>
        <end position="1278"/>
    </location>
</feature>
<feature type="region of interest" description="Disordered" evidence="3">
    <location>
        <begin position="131"/>
        <end position="154"/>
    </location>
</feature>
<feature type="domain" description="SCD" evidence="4">
    <location>
        <begin position="371"/>
        <end position="456"/>
    </location>
</feature>
<dbReference type="InterPro" id="IPR020839">
    <property type="entry name" value="SCD"/>
</dbReference>
<feature type="compositionally biased region" description="Polar residues" evidence="3">
    <location>
        <begin position="40"/>
        <end position="56"/>
    </location>
</feature>
<dbReference type="AlphaFoldDB" id="A0AA39KNI4"/>
<dbReference type="InterPro" id="IPR056396">
    <property type="entry name" value="HEAT_SCC3-SA"/>
</dbReference>
<evidence type="ECO:0000256" key="1">
    <source>
        <dbReference type="ARBA" id="ARBA00005486"/>
    </source>
</evidence>
<protein>
    <recommendedName>
        <fullName evidence="4">SCD domain-containing protein</fullName>
    </recommendedName>
</protein>
<feature type="compositionally biased region" description="Acidic residues" evidence="3">
    <location>
        <begin position="1156"/>
        <end position="1166"/>
    </location>
</feature>
<dbReference type="InterPro" id="IPR016024">
    <property type="entry name" value="ARM-type_fold"/>
</dbReference>
<feature type="compositionally biased region" description="Polar residues" evidence="3">
    <location>
        <begin position="1229"/>
        <end position="1239"/>
    </location>
</feature>
<evidence type="ECO:0000313" key="6">
    <source>
        <dbReference type="Proteomes" id="UP001168972"/>
    </source>
</evidence>
<comment type="caution">
    <text evidence="5">The sequence shown here is derived from an EMBL/GenBank/DDBJ whole genome shotgun (WGS) entry which is preliminary data.</text>
</comment>
<reference evidence="5" key="1">
    <citation type="journal article" date="2023" name="bioRxiv">
        <title>Scaffold-level genome assemblies of two parasitoid biocontrol wasps reveal the parthenogenesis mechanism and an associated novel virus.</title>
        <authorList>
            <person name="Inwood S."/>
            <person name="Skelly J."/>
            <person name="Guhlin J."/>
            <person name="Harrop T."/>
            <person name="Goldson S."/>
            <person name="Dearden P."/>
        </authorList>
    </citation>
    <scope>NUCLEOTIDE SEQUENCE</scope>
    <source>
        <strain evidence="5">Lincoln</strain>
        <tissue evidence="5">Whole body</tissue>
    </source>
</reference>
<keyword evidence="2" id="KW-0175">Coiled coil</keyword>
<gene>
    <name evidence="5" type="ORF">PV327_001810</name>
</gene>
<evidence type="ECO:0000259" key="4">
    <source>
        <dbReference type="PROSITE" id="PS51425"/>
    </source>
</evidence>
<proteinExistence type="inferred from homology"/>
<feature type="compositionally biased region" description="Low complexity" evidence="3">
    <location>
        <begin position="61"/>
        <end position="80"/>
    </location>
</feature>
<accession>A0AA39KNI4</accession>
<evidence type="ECO:0000256" key="2">
    <source>
        <dbReference type="SAM" id="Coils"/>
    </source>
</evidence>
<dbReference type="Pfam" id="PF24571">
    <property type="entry name" value="HEAT_SCC3-SA"/>
    <property type="match status" value="1"/>
</dbReference>
<evidence type="ECO:0000256" key="3">
    <source>
        <dbReference type="SAM" id="MobiDB-lite"/>
    </source>
</evidence>
<dbReference type="GO" id="GO:0000785">
    <property type="term" value="C:chromatin"/>
    <property type="evidence" value="ECO:0007669"/>
    <property type="project" value="TreeGrafter"/>
</dbReference>
<dbReference type="GO" id="GO:0008278">
    <property type="term" value="C:cohesin complex"/>
    <property type="evidence" value="ECO:0007669"/>
    <property type="project" value="TreeGrafter"/>
</dbReference>
<dbReference type="PANTHER" id="PTHR11199">
    <property type="entry name" value="STROMAL ANTIGEN"/>
    <property type="match status" value="1"/>
</dbReference>
<organism evidence="5 6">
    <name type="scientific">Microctonus hyperodae</name>
    <name type="common">Parasitoid wasp</name>
    <dbReference type="NCBI Taxonomy" id="165561"/>
    <lineage>
        <taxon>Eukaryota</taxon>
        <taxon>Metazoa</taxon>
        <taxon>Ecdysozoa</taxon>
        <taxon>Arthropoda</taxon>
        <taxon>Hexapoda</taxon>
        <taxon>Insecta</taxon>
        <taxon>Pterygota</taxon>
        <taxon>Neoptera</taxon>
        <taxon>Endopterygota</taxon>
        <taxon>Hymenoptera</taxon>
        <taxon>Apocrita</taxon>
        <taxon>Ichneumonoidea</taxon>
        <taxon>Braconidae</taxon>
        <taxon>Euphorinae</taxon>
        <taxon>Microctonus</taxon>
    </lineage>
</organism>
<reference evidence="5" key="2">
    <citation type="submission" date="2023-03" db="EMBL/GenBank/DDBJ databases">
        <authorList>
            <person name="Inwood S.N."/>
            <person name="Skelly J.G."/>
            <person name="Guhlin J."/>
            <person name="Harrop T.W.R."/>
            <person name="Goldson S.G."/>
            <person name="Dearden P.K."/>
        </authorList>
    </citation>
    <scope>NUCLEOTIDE SEQUENCE</scope>
    <source>
        <strain evidence="5">Lincoln</strain>
        <tissue evidence="5">Whole body</tissue>
    </source>
</reference>
<dbReference type="PROSITE" id="PS51425">
    <property type="entry name" value="SCD"/>
    <property type="match status" value="1"/>
</dbReference>
<dbReference type="Proteomes" id="UP001168972">
    <property type="component" value="Unassembled WGS sequence"/>
</dbReference>
<sequence>MMPRRGGKRIRMDDPVPPEYQEPMTPMTPMTDNMDADGQENFNSYAPYNQAPQTPAHTPISEHYSSESHSSPSTSQPHYQDQSVNNDSVQFEQPMTPATPNMRITRNTRARMRGGTVNQPKYREVDTDYVPQPTVARGRGGSTRGRAKRIPNPTNSEDEASLYYVIKNNRSSLTNIVDEWIEKYKMNRDNALLMLMQFFINASGCKGRITADMQACMEHVAIIRKMTEEFDEESGEYPLIMTGQPWKKFRANFCEFVQILVRQCQYSIIYDQFLMDNVISLLTGLSDSQVRAFRHTATLAAMKLMTALVDVALTVSVNLDNTQRQYEGERQKAREKRAADRLESLMSKRKELEENMDEIKNMLTYMFKSVFVHRYRDTLPEIRAICMAEIGVWMKKFHQNFLDDSYLKYIGWTLHDKVGEVRLKCLQALQPLYASEELKAKLELFTSKFKDRIVAMTLDKEYDVAVQAVKLVISILKHHREILTDKDCEHVYELVYSSHRAVAQAAGEFLNERLFTQDEEAVAGVKTKRGKKRLPNTPLIRDLVLFFIESELHEHGAYLVDSLIETNQMMKDWECMTDLLLEEAGPEEEPLDNQKETSLIELMVCCIKQAASGEAPVGRGPTRKMLSAKELKQVQDDKQKLTEHFIVTLPLLLDKYSADPEKLANLLSIPQHFELDIYTKTRQERNLEALLQKIHVIVEKMQDNDVLETAAKTLEYMCDDRYAIFTKCDISRSTLIDSIVNKYKEAMDEYRNLIEGAEIPDEDEIFNVVQSLKKVSISYRCHNLNSWNIWDSLYRDIEDAKDPSKGFPEEAGKYSISACFFSILWDQHQLLEGTDMGNHGEDKAQLLRERLHAFMDSMRYFVAGEGNNLAILREEAYNTICDTLVVFCNQLASQPNQLVHQLIYVADQSMQDMLNQFIQEYVFVEEEDDEHDEHSKIEELHKRRNFLAGYCKLIVYNMIPTKAAADVFKHYVKYYNDYGDIIKTTLGKARDINKVHCALTMQLSLNILYNEIVAEKEKVNRNSEEFTAIKELAKRFALSFGLDAVKNREAITALHRSGVLFAITPPDNVELDPTGPPPNLPYLEILAEFTNKLLKQDKRVVLNFLDKRLQAGMPSSRGEDWQPLLLYRNSLLHGETDQVPVTSKRAYTRRKKDQLAEEEEQEEADENSDHELMGKQKKKRTPKKTPLNITKVPAARSRVSGFFDNNDTQTTPSSPTPTIEDVPSPPQDIDTNFKSLHIQNRSRRSQDQLEPRELRRTARNSGRYIEGQYMVSDDNIRS</sequence>
<dbReference type="GO" id="GO:0005634">
    <property type="term" value="C:nucleus"/>
    <property type="evidence" value="ECO:0007669"/>
    <property type="project" value="TreeGrafter"/>
</dbReference>
<comment type="similarity">
    <text evidence="1">Belongs to the SCC3 family.</text>
</comment>